<dbReference type="Proteomes" id="UP001500618">
    <property type="component" value="Unassembled WGS sequence"/>
</dbReference>
<dbReference type="EMBL" id="BAAANY010000015">
    <property type="protein sequence ID" value="GAA1687808.1"/>
    <property type="molecule type" value="Genomic_DNA"/>
</dbReference>
<organism evidence="2 3">
    <name type="scientific">Fodinicola feengrottensis</name>
    <dbReference type="NCBI Taxonomy" id="435914"/>
    <lineage>
        <taxon>Bacteria</taxon>
        <taxon>Bacillati</taxon>
        <taxon>Actinomycetota</taxon>
        <taxon>Actinomycetes</taxon>
        <taxon>Mycobacteriales</taxon>
        <taxon>Fodinicola</taxon>
    </lineage>
</organism>
<reference evidence="2 3" key="1">
    <citation type="journal article" date="2019" name="Int. J. Syst. Evol. Microbiol.">
        <title>The Global Catalogue of Microorganisms (GCM) 10K type strain sequencing project: providing services to taxonomists for standard genome sequencing and annotation.</title>
        <authorList>
            <consortium name="The Broad Institute Genomics Platform"/>
            <consortium name="The Broad Institute Genome Sequencing Center for Infectious Disease"/>
            <person name="Wu L."/>
            <person name="Ma J."/>
        </authorList>
    </citation>
    <scope>NUCLEOTIDE SEQUENCE [LARGE SCALE GENOMIC DNA]</scope>
    <source>
        <strain evidence="2 3">JCM 14718</strain>
    </source>
</reference>
<evidence type="ECO:0000256" key="1">
    <source>
        <dbReference type="SAM" id="MobiDB-lite"/>
    </source>
</evidence>
<accession>A0ABN2HGZ8</accession>
<evidence type="ECO:0008006" key="4">
    <source>
        <dbReference type="Google" id="ProtNLM"/>
    </source>
</evidence>
<evidence type="ECO:0000313" key="3">
    <source>
        <dbReference type="Proteomes" id="UP001500618"/>
    </source>
</evidence>
<feature type="region of interest" description="Disordered" evidence="1">
    <location>
        <begin position="235"/>
        <end position="264"/>
    </location>
</feature>
<sequence>MQRYLLFDGHCAQCSRTARAVRETAQGKVEARSLHDPLMRALADHPNWGSEPLLLEVDGERVRVRSGLAMRVRLLGVLGPGRAFRLVERLIDSEPAAVPASAIGRRKLLARIAGVALLGTGILAVAGPAGAHTTGVSTSGEWVTDPAILDRLRRTGVVQAATRTFGAPNWDQVYRGGPDSAPFYVLSHPDAFTAICDPVTENVLGFCFRVRTSSGLPQVDWLRPDNGEHVLRTEVDPSGSATSSTPHGSWVRTEKNGVRSGPLSDPTSPDAWMAFFLCVAGCAAPHIPACGGFCVTCGASGGENALACAQCAGCIAGVALGCGMVCFDKFPIPLPPPSN</sequence>
<protein>
    <recommendedName>
        <fullName evidence="4">DUF393 domain-containing protein</fullName>
    </recommendedName>
</protein>
<keyword evidence="3" id="KW-1185">Reference proteome</keyword>
<comment type="caution">
    <text evidence="2">The sequence shown here is derived from an EMBL/GenBank/DDBJ whole genome shotgun (WGS) entry which is preliminary data.</text>
</comment>
<name>A0ABN2HGZ8_9ACTN</name>
<dbReference type="RefSeq" id="WP_344311929.1">
    <property type="nucleotide sequence ID" value="NZ_BAAANY010000015.1"/>
</dbReference>
<evidence type="ECO:0000313" key="2">
    <source>
        <dbReference type="EMBL" id="GAA1687808.1"/>
    </source>
</evidence>
<gene>
    <name evidence="2" type="ORF">GCM10009765_41610</name>
</gene>
<proteinExistence type="predicted"/>